<evidence type="ECO:0000313" key="1">
    <source>
        <dbReference type="EMBL" id="KAJ3499000.1"/>
    </source>
</evidence>
<dbReference type="Proteomes" id="UP001148737">
    <property type="component" value="Unassembled WGS sequence"/>
</dbReference>
<protein>
    <submittedName>
        <fullName evidence="1">Uncharacterized protein</fullName>
    </submittedName>
</protein>
<gene>
    <name evidence="1" type="ORF">NLG97_g686</name>
</gene>
<accession>A0ACC1R8H5</accession>
<sequence length="229" mass="26199">MTQGCGSLVNFFRLQKCAEPTASLRPSNQVAVQHQYTQSLPTAAHERPKQSGPDADLPSDLLYLRAAARLSVFLQQDTAHVLEDKRAINQAETVRMELGAAGERLKHRYVELKHPLIPSSAAAFQPQRDLVWFSHETNEEDLRELSEYYGTQLQSIHNVMFEGGEWDDLDACLELLRFFPSVQTIYVWLDSYRFNEDVDTSTKEDYLEMAQNFGERDEQALKGRMVTVE</sequence>
<reference evidence="1" key="1">
    <citation type="submission" date="2022-07" db="EMBL/GenBank/DDBJ databases">
        <title>Genome Sequence of Lecanicillium saksenae.</title>
        <authorList>
            <person name="Buettner E."/>
        </authorList>
    </citation>
    <scope>NUCLEOTIDE SEQUENCE</scope>
    <source>
        <strain evidence="1">VT-O1</strain>
    </source>
</reference>
<evidence type="ECO:0000313" key="2">
    <source>
        <dbReference type="Proteomes" id="UP001148737"/>
    </source>
</evidence>
<proteinExistence type="predicted"/>
<name>A0ACC1R8H5_9HYPO</name>
<keyword evidence="2" id="KW-1185">Reference proteome</keyword>
<comment type="caution">
    <text evidence="1">The sequence shown here is derived from an EMBL/GenBank/DDBJ whole genome shotgun (WGS) entry which is preliminary data.</text>
</comment>
<organism evidence="1 2">
    <name type="scientific">Lecanicillium saksenae</name>
    <dbReference type="NCBI Taxonomy" id="468837"/>
    <lineage>
        <taxon>Eukaryota</taxon>
        <taxon>Fungi</taxon>
        <taxon>Dikarya</taxon>
        <taxon>Ascomycota</taxon>
        <taxon>Pezizomycotina</taxon>
        <taxon>Sordariomycetes</taxon>
        <taxon>Hypocreomycetidae</taxon>
        <taxon>Hypocreales</taxon>
        <taxon>Cordycipitaceae</taxon>
        <taxon>Lecanicillium</taxon>
    </lineage>
</organism>
<dbReference type="EMBL" id="JANAKD010000025">
    <property type="protein sequence ID" value="KAJ3499000.1"/>
    <property type="molecule type" value="Genomic_DNA"/>
</dbReference>